<keyword evidence="9 17" id="KW-0808">Transferase</keyword>
<keyword evidence="10 16" id="KW-0663">Pyridoxal phosphate</keyword>
<evidence type="ECO:0000256" key="17">
    <source>
        <dbReference type="RuleBase" id="RU364094"/>
    </source>
</evidence>
<dbReference type="NCBIfam" id="TIGR01122">
    <property type="entry name" value="ilvE_I"/>
    <property type="match status" value="1"/>
</dbReference>
<dbReference type="EC" id="2.6.1.42" evidence="17"/>
<evidence type="ECO:0000256" key="2">
    <source>
        <dbReference type="ARBA" id="ARBA00003109"/>
    </source>
</evidence>
<comment type="function">
    <text evidence="2 17">Acts on leucine, isoleucine and valine.</text>
</comment>
<evidence type="ECO:0000313" key="18">
    <source>
        <dbReference type="EMBL" id="KOS06261.1"/>
    </source>
</evidence>
<reference evidence="18 19" key="1">
    <citation type="submission" date="2015-08" db="EMBL/GenBank/DDBJ databases">
        <title>Whole genome sequence of Flavobacterium akiainvivens IK-1T, from decaying Wikstroemia oahuensis, an endemic Hawaiian shrub.</title>
        <authorList>
            <person name="Wan X."/>
            <person name="Hou S."/>
            <person name="Saito J."/>
            <person name="Donachie S."/>
        </authorList>
    </citation>
    <scope>NUCLEOTIDE SEQUENCE [LARGE SCALE GENOMIC DNA]</scope>
    <source>
        <strain evidence="18 19">IK-1</strain>
    </source>
</reference>
<evidence type="ECO:0000256" key="7">
    <source>
        <dbReference type="ARBA" id="ARBA00022576"/>
    </source>
</evidence>
<dbReference type="OrthoDB" id="9804984at2"/>
<dbReference type="RefSeq" id="WP_054407757.1">
    <property type="nucleotide sequence ID" value="NZ_FOYA01000001.1"/>
</dbReference>
<dbReference type="NCBIfam" id="NF005146">
    <property type="entry name" value="PRK06606.1"/>
    <property type="match status" value="1"/>
</dbReference>
<dbReference type="GO" id="GO:0009098">
    <property type="term" value="P:L-leucine biosynthetic process"/>
    <property type="evidence" value="ECO:0007669"/>
    <property type="project" value="UniProtKB-UniPathway"/>
</dbReference>
<sequence>MYFTSNTIIYFNGEFVKAAEAKTDLYGQSLHYGYAIFEGIKSYKTDSGTVIFKAKEHYDRLRRSAELMYMPFNYTTEQLIALTEQVLEKNGFTDAYIRPLVFCSPNMSLSKGKESYLAIEAWEWTNGYMANKMRIMTSSFERPNPKAFKIEAKVSGHYVNSILACQEAKDKGYDEALVLDANGNVAESSGANVFFEKDGVLYTPAKGSILPGITRATVLDICKELDIPAEEKFFTPDEMRGADAAFFCGTAAEVLALDSLDDVPFTKNWDDSLCAVVQKAYRNLTLGKSLEEFKGLQVADSR</sequence>
<dbReference type="EMBL" id="LIYD01000005">
    <property type="protein sequence ID" value="KOS06261.1"/>
    <property type="molecule type" value="Genomic_DNA"/>
</dbReference>
<dbReference type="InterPro" id="IPR036038">
    <property type="entry name" value="Aminotransferase-like"/>
</dbReference>
<dbReference type="InterPro" id="IPR005785">
    <property type="entry name" value="B_amino_transI"/>
</dbReference>
<dbReference type="PANTHER" id="PTHR42743:SF11">
    <property type="entry name" value="AMINODEOXYCHORISMATE LYASE"/>
    <property type="match status" value="1"/>
</dbReference>
<keyword evidence="19" id="KW-1185">Reference proteome</keyword>
<dbReference type="PANTHER" id="PTHR42743">
    <property type="entry name" value="AMINO-ACID AMINOTRANSFERASE"/>
    <property type="match status" value="1"/>
</dbReference>
<keyword evidence="11 17" id="KW-0100">Branched-chain amino acid biosynthesis</keyword>
<dbReference type="InterPro" id="IPR001544">
    <property type="entry name" value="Aminotrans_IV"/>
</dbReference>
<accession>A0A0M8MHD2</accession>
<dbReference type="PROSITE" id="PS00770">
    <property type="entry name" value="AA_TRANSFER_CLASS_4"/>
    <property type="match status" value="1"/>
</dbReference>
<evidence type="ECO:0000256" key="6">
    <source>
        <dbReference type="ARBA" id="ARBA00009320"/>
    </source>
</evidence>
<dbReference type="AlphaFoldDB" id="A0A0M8MHD2"/>
<dbReference type="GO" id="GO:0009099">
    <property type="term" value="P:L-valine biosynthetic process"/>
    <property type="evidence" value="ECO:0007669"/>
    <property type="project" value="UniProtKB-UniPathway"/>
</dbReference>
<organism evidence="18 19">
    <name type="scientific">Flavobacterium akiainvivens</name>
    <dbReference type="NCBI Taxonomy" id="1202724"/>
    <lineage>
        <taxon>Bacteria</taxon>
        <taxon>Pseudomonadati</taxon>
        <taxon>Bacteroidota</taxon>
        <taxon>Flavobacteriia</taxon>
        <taxon>Flavobacteriales</taxon>
        <taxon>Flavobacteriaceae</taxon>
        <taxon>Flavobacterium</taxon>
    </lineage>
</organism>
<dbReference type="InterPro" id="IPR018300">
    <property type="entry name" value="Aminotrans_IV_CS"/>
</dbReference>
<evidence type="ECO:0000256" key="16">
    <source>
        <dbReference type="RuleBase" id="RU004516"/>
    </source>
</evidence>
<evidence type="ECO:0000256" key="11">
    <source>
        <dbReference type="ARBA" id="ARBA00023304"/>
    </source>
</evidence>
<keyword evidence="7 17" id="KW-0032">Aminotransferase</keyword>
<evidence type="ECO:0000256" key="4">
    <source>
        <dbReference type="ARBA" id="ARBA00004931"/>
    </source>
</evidence>
<dbReference type="SUPFAM" id="SSF56752">
    <property type="entry name" value="D-aminoacid aminotransferase-like PLP-dependent enzymes"/>
    <property type="match status" value="1"/>
</dbReference>
<comment type="cofactor">
    <cofactor evidence="1 16">
        <name>pyridoxal 5'-phosphate</name>
        <dbReference type="ChEBI" id="CHEBI:597326"/>
    </cofactor>
</comment>
<comment type="catalytic activity">
    <reaction evidence="14 17">
        <text>L-leucine + 2-oxoglutarate = 4-methyl-2-oxopentanoate + L-glutamate</text>
        <dbReference type="Rhea" id="RHEA:18321"/>
        <dbReference type="ChEBI" id="CHEBI:16810"/>
        <dbReference type="ChEBI" id="CHEBI:17865"/>
        <dbReference type="ChEBI" id="CHEBI:29985"/>
        <dbReference type="ChEBI" id="CHEBI:57427"/>
        <dbReference type="EC" id="2.6.1.42"/>
    </reaction>
</comment>
<comment type="pathway">
    <text evidence="3 17">Amino-acid biosynthesis; L-isoleucine biosynthesis; L-isoleucine from 2-oxobutanoate: step 4/4.</text>
</comment>
<name>A0A0M8MHD2_9FLAO</name>
<evidence type="ECO:0000256" key="10">
    <source>
        <dbReference type="ARBA" id="ARBA00022898"/>
    </source>
</evidence>
<evidence type="ECO:0000256" key="15">
    <source>
        <dbReference type="RuleBase" id="RU004106"/>
    </source>
</evidence>
<dbReference type="Gene3D" id="3.20.10.10">
    <property type="entry name" value="D-amino Acid Aminotransferase, subunit A, domain 2"/>
    <property type="match status" value="1"/>
</dbReference>
<evidence type="ECO:0000256" key="13">
    <source>
        <dbReference type="ARBA" id="ARBA00048798"/>
    </source>
</evidence>
<comment type="similarity">
    <text evidence="6 15">Belongs to the class-IV pyridoxal-phosphate-dependent aminotransferase family.</text>
</comment>
<protein>
    <recommendedName>
        <fullName evidence="17">Branched-chain-amino-acid aminotransferase</fullName>
        <shortName evidence="17">BCAT</shortName>
        <ecNumber evidence="17">2.6.1.42</ecNumber>
    </recommendedName>
</protein>
<evidence type="ECO:0000256" key="3">
    <source>
        <dbReference type="ARBA" id="ARBA00004824"/>
    </source>
</evidence>
<gene>
    <name evidence="17" type="primary">ilvE</name>
    <name evidence="18" type="ORF">AM493_09620</name>
</gene>
<keyword evidence="8 17" id="KW-0028">Amino-acid biosynthesis</keyword>
<comment type="caution">
    <text evidence="18">The sequence shown here is derived from an EMBL/GenBank/DDBJ whole genome shotgun (WGS) entry which is preliminary data.</text>
</comment>
<dbReference type="Pfam" id="PF01063">
    <property type="entry name" value="Aminotran_4"/>
    <property type="match status" value="1"/>
</dbReference>
<dbReference type="UniPathway" id="UPA00048">
    <property type="reaction ID" value="UER00073"/>
</dbReference>
<evidence type="ECO:0000256" key="1">
    <source>
        <dbReference type="ARBA" id="ARBA00001933"/>
    </source>
</evidence>
<dbReference type="UniPathway" id="UPA00047">
    <property type="reaction ID" value="UER00058"/>
</dbReference>
<comment type="pathway">
    <text evidence="5 17">Amino-acid biosynthesis; L-leucine biosynthesis; L-leucine from 3-methyl-2-oxobutanoate: step 4/4.</text>
</comment>
<proteinExistence type="inferred from homology"/>
<dbReference type="FunFam" id="3.20.10.10:FF:000002">
    <property type="entry name" value="D-alanine aminotransferase"/>
    <property type="match status" value="1"/>
</dbReference>
<comment type="catalytic activity">
    <reaction evidence="12 17">
        <text>L-valine + 2-oxoglutarate = 3-methyl-2-oxobutanoate + L-glutamate</text>
        <dbReference type="Rhea" id="RHEA:24813"/>
        <dbReference type="ChEBI" id="CHEBI:11851"/>
        <dbReference type="ChEBI" id="CHEBI:16810"/>
        <dbReference type="ChEBI" id="CHEBI:29985"/>
        <dbReference type="ChEBI" id="CHEBI:57762"/>
        <dbReference type="EC" id="2.6.1.42"/>
    </reaction>
</comment>
<dbReference type="InterPro" id="IPR050571">
    <property type="entry name" value="Class-IV_PLP-Dep_Aminotrnsfr"/>
</dbReference>
<evidence type="ECO:0000313" key="19">
    <source>
        <dbReference type="Proteomes" id="UP000037755"/>
    </source>
</evidence>
<dbReference type="GO" id="GO:0052656">
    <property type="term" value="F:L-isoleucine-2-oxoglutarate transaminase activity"/>
    <property type="evidence" value="ECO:0007669"/>
    <property type="project" value="RHEA"/>
</dbReference>
<evidence type="ECO:0000256" key="12">
    <source>
        <dbReference type="ARBA" id="ARBA00048212"/>
    </source>
</evidence>
<comment type="catalytic activity">
    <reaction evidence="13 17">
        <text>L-isoleucine + 2-oxoglutarate = (S)-3-methyl-2-oxopentanoate + L-glutamate</text>
        <dbReference type="Rhea" id="RHEA:24801"/>
        <dbReference type="ChEBI" id="CHEBI:16810"/>
        <dbReference type="ChEBI" id="CHEBI:29985"/>
        <dbReference type="ChEBI" id="CHEBI:35146"/>
        <dbReference type="ChEBI" id="CHEBI:58045"/>
        <dbReference type="EC" id="2.6.1.42"/>
    </reaction>
</comment>
<dbReference type="PATRIC" id="fig|1202724.3.peg.1996"/>
<dbReference type="UniPathway" id="UPA00049">
    <property type="reaction ID" value="UER00062"/>
</dbReference>
<dbReference type="GO" id="GO:0009097">
    <property type="term" value="P:isoleucine biosynthetic process"/>
    <property type="evidence" value="ECO:0007669"/>
    <property type="project" value="UniProtKB-UniPathway"/>
</dbReference>
<dbReference type="InterPro" id="IPR043132">
    <property type="entry name" value="BCAT-like_C"/>
</dbReference>
<dbReference type="Gene3D" id="3.30.470.10">
    <property type="match status" value="1"/>
</dbReference>
<dbReference type="GO" id="GO:0052654">
    <property type="term" value="F:L-leucine-2-oxoglutarate transaminase activity"/>
    <property type="evidence" value="ECO:0007669"/>
    <property type="project" value="RHEA"/>
</dbReference>
<evidence type="ECO:0000256" key="8">
    <source>
        <dbReference type="ARBA" id="ARBA00022605"/>
    </source>
</evidence>
<dbReference type="GO" id="GO:0052655">
    <property type="term" value="F:L-valine-2-oxoglutarate transaminase activity"/>
    <property type="evidence" value="ECO:0007669"/>
    <property type="project" value="RHEA"/>
</dbReference>
<dbReference type="STRING" id="1202724.AM493_09620"/>
<evidence type="ECO:0000256" key="9">
    <source>
        <dbReference type="ARBA" id="ARBA00022679"/>
    </source>
</evidence>
<evidence type="ECO:0000256" key="5">
    <source>
        <dbReference type="ARBA" id="ARBA00005072"/>
    </source>
</evidence>
<comment type="pathway">
    <text evidence="4 17">Amino-acid biosynthesis; L-valine biosynthesis; L-valine from pyruvate: step 4/4.</text>
</comment>
<dbReference type="Proteomes" id="UP000037755">
    <property type="component" value="Unassembled WGS sequence"/>
</dbReference>
<evidence type="ECO:0000256" key="14">
    <source>
        <dbReference type="ARBA" id="ARBA00049229"/>
    </source>
</evidence>
<dbReference type="InterPro" id="IPR043131">
    <property type="entry name" value="BCAT-like_N"/>
</dbReference>